<organism evidence="9 10">
    <name type="scientific">Streptomyces pathocidini</name>
    <dbReference type="NCBI Taxonomy" id="1650571"/>
    <lineage>
        <taxon>Bacteria</taxon>
        <taxon>Bacillati</taxon>
        <taxon>Actinomycetota</taxon>
        <taxon>Actinomycetes</taxon>
        <taxon>Kitasatosporales</taxon>
        <taxon>Streptomycetaceae</taxon>
        <taxon>Streptomyces</taxon>
    </lineage>
</organism>
<evidence type="ECO:0000256" key="6">
    <source>
        <dbReference type="SAM" id="MobiDB-lite"/>
    </source>
</evidence>
<dbReference type="RefSeq" id="WP_055473161.1">
    <property type="nucleotide sequence ID" value="NZ_JBIRWE010000002.1"/>
</dbReference>
<comment type="caution">
    <text evidence="9">The sequence shown here is derived from an EMBL/GenBank/DDBJ whole genome shotgun (WGS) entry which is preliminary data.</text>
</comment>
<dbReference type="PANTHER" id="PTHR47359">
    <property type="entry name" value="PEPTIDOGLYCAN DL-ENDOPEPTIDASE CWLO"/>
    <property type="match status" value="1"/>
</dbReference>
<dbReference type="Proteomes" id="UP001611548">
    <property type="component" value="Unassembled WGS sequence"/>
</dbReference>
<keyword evidence="7" id="KW-0732">Signal</keyword>
<dbReference type="Gene3D" id="3.90.1720.10">
    <property type="entry name" value="endopeptidase domain like (from Nostoc punctiforme)"/>
    <property type="match status" value="1"/>
</dbReference>
<evidence type="ECO:0000256" key="1">
    <source>
        <dbReference type="ARBA" id="ARBA00007074"/>
    </source>
</evidence>
<evidence type="ECO:0000313" key="9">
    <source>
        <dbReference type="EMBL" id="MFI1963863.1"/>
    </source>
</evidence>
<keyword evidence="3" id="KW-0378">Hydrolase</keyword>
<sequence>MSGRFVRSVRVAAVAAGTALAVAAPPPHAVADPGERSVQTLLTRLQTLYREAEQASEAYNATAVELKDQRRKVRVLGSRLVRARIRLADGRDHAGRLAREQYQDSTGGLSPYLRMALSREPQGALDQAHLIRRAADTRRATVLRLSAGERRLDGLATRARTALDRQQTLAARKLRQREAVRLQLDAVERTLISLSPAELAAVGKLERSRVAAAQRALLRSGTLRPASVRKPSAAGARAISYAVAQLGKPYVWGAEGPRAFDCSGLTSQAWAHAGRAIPRTSQLQWRRLQKVPLRELRPGDLVVYFKDATHVAIYIGNGKVVQAPRPGARIKVSPIAANPLLGAVRPDTSEKALTAYSLPDLPSGAASGSDTGYSLPTGPDHASVSGTSEDEDEDDGMPETAPA</sequence>
<feature type="chain" id="PRO_5046795288" evidence="7">
    <location>
        <begin position="24"/>
        <end position="403"/>
    </location>
</feature>
<evidence type="ECO:0000313" key="10">
    <source>
        <dbReference type="Proteomes" id="UP001611548"/>
    </source>
</evidence>
<dbReference type="InterPro" id="IPR051794">
    <property type="entry name" value="PG_Endopeptidase_C40"/>
</dbReference>
<dbReference type="SUPFAM" id="SSF54001">
    <property type="entry name" value="Cysteine proteinases"/>
    <property type="match status" value="1"/>
</dbReference>
<comment type="similarity">
    <text evidence="1">Belongs to the peptidase C40 family.</text>
</comment>
<keyword evidence="10" id="KW-1185">Reference proteome</keyword>
<reference evidence="9 10" key="1">
    <citation type="submission" date="2024-10" db="EMBL/GenBank/DDBJ databases">
        <title>The Natural Products Discovery Center: Release of the First 8490 Sequenced Strains for Exploring Actinobacteria Biosynthetic Diversity.</title>
        <authorList>
            <person name="Kalkreuter E."/>
            <person name="Kautsar S.A."/>
            <person name="Yang D."/>
            <person name="Bader C.D."/>
            <person name="Teijaro C.N."/>
            <person name="Fluegel L."/>
            <person name="Davis C.M."/>
            <person name="Simpson J.R."/>
            <person name="Lauterbach L."/>
            <person name="Steele A.D."/>
            <person name="Gui C."/>
            <person name="Meng S."/>
            <person name="Li G."/>
            <person name="Viehrig K."/>
            <person name="Ye F."/>
            <person name="Su P."/>
            <person name="Kiefer A.F."/>
            <person name="Nichols A."/>
            <person name="Cepeda A.J."/>
            <person name="Yan W."/>
            <person name="Fan B."/>
            <person name="Jiang Y."/>
            <person name="Adhikari A."/>
            <person name="Zheng C.-J."/>
            <person name="Schuster L."/>
            <person name="Cowan T.M."/>
            <person name="Smanski M.J."/>
            <person name="Chevrette M.G."/>
            <person name="De Carvalho L.P.S."/>
            <person name="Shen B."/>
        </authorList>
    </citation>
    <scope>NUCLEOTIDE SEQUENCE [LARGE SCALE GENOMIC DNA]</scope>
    <source>
        <strain evidence="9 10">NPDC020327</strain>
    </source>
</reference>
<evidence type="ECO:0000256" key="7">
    <source>
        <dbReference type="SAM" id="SignalP"/>
    </source>
</evidence>
<evidence type="ECO:0000256" key="4">
    <source>
        <dbReference type="ARBA" id="ARBA00022807"/>
    </source>
</evidence>
<proteinExistence type="inferred from homology"/>
<evidence type="ECO:0000256" key="3">
    <source>
        <dbReference type="ARBA" id="ARBA00022801"/>
    </source>
</evidence>
<feature type="signal peptide" evidence="7">
    <location>
        <begin position="1"/>
        <end position="23"/>
    </location>
</feature>
<keyword evidence="5" id="KW-0175">Coiled coil</keyword>
<gene>
    <name evidence="9" type="ORF">ACH429_06955</name>
</gene>
<dbReference type="Pfam" id="PF00877">
    <property type="entry name" value="NLPC_P60"/>
    <property type="match status" value="1"/>
</dbReference>
<keyword evidence="4" id="KW-0788">Thiol protease</keyword>
<evidence type="ECO:0000256" key="2">
    <source>
        <dbReference type="ARBA" id="ARBA00022670"/>
    </source>
</evidence>
<accession>A0ABW7UMI5</accession>
<keyword evidence="2" id="KW-0645">Protease</keyword>
<protein>
    <submittedName>
        <fullName evidence="9">NlpC/P60 family protein</fullName>
    </submittedName>
</protein>
<feature type="region of interest" description="Disordered" evidence="6">
    <location>
        <begin position="355"/>
        <end position="403"/>
    </location>
</feature>
<dbReference type="PROSITE" id="PS51935">
    <property type="entry name" value="NLPC_P60"/>
    <property type="match status" value="1"/>
</dbReference>
<feature type="compositionally biased region" description="Acidic residues" evidence="6">
    <location>
        <begin position="388"/>
        <end position="397"/>
    </location>
</feature>
<dbReference type="PANTHER" id="PTHR47359:SF3">
    <property type="entry name" value="NLP_P60 DOMAIN-CONTAINING PROTEIN-RELATED"/>
    <property type="match status" value="1"/>
</dbReference>
<dbReference type="EMBL" id="JBIRWE010000002">
    <property type="protein sequence ID" value="MFI1963863.1"/>
    <property type="molecule type" value="Genomic_DNA"/>
</dbReference>
<dbReference type="InterPro" id="IPR038765">
    <property type="entry name" value="Papain-like_cys_pep_sf"/>
</dbReference>
<name>A0ABW7UMI5_9ACTN</name>
<evidence type="ECO:0000259" key="8">
    <source>
        <dbReference type="PROSITE" id="PS51935"/>
    </source>
</evidence>
<feature type="coiled-coil region" evidence="5">
    <location>
        <begin position="38"/>
        <end position="69"/>
    </location>
</feature>
<dbReference type="InterPro" id="IPR000064">
    <property type="entry name" value="NLP_P60_dom"/>
</dbReference>
<feature type="domain" description="NlpC/P60" evidence="8">
    <location>
        <begin position="232"/>
        <end position="353"/>
    </location>
</feature>
<evidence type="ECO:0000256" key="5">
    <source>
        <dbReference type="SAM" id="Coils"/>
    </source>
</evidence>